<protein>
    <recommendedName>
        <fullName evidence="2">DUF218 domain-containing protein</fullName>
    </recommendedName>
</protein>
<dbReference type="GO" id="GO:0000270">
    <property type="term" value="P:peptidoglycan metabolic process"/>
    <property type="evidence" value="ECO:0007669"/>
    <property type="project" value="TreeGrafter"/>
</dbReference>
<proteinExistence type="predicted"/>
<evidence type="ECO:0000313" key="3">
    <source>
        <dbReference type="EMBL" id="KPC51950.1"/>
    </source>
</evidence>
<dbReference type="GO" id="GO:0005886">
    <property type="term" value="C:plasma membrane"/>
    <property type="evidence" value="ECO:0007669"/>
    <property type="project" value="TreeGrafter"/>
</dbReference>
<dbReference type="PANTHER" id="PTHR30336:SF4">
    <property type="entry name" value="ENVELOPE BIOGENESIS FACTOR ELYC"/>
    <property type="match status" value="1"/>
</dbReference>
<dbReference type="PANTHER" id="PTHR30336">
    <property type="entry name" value="INNER MEMBRANE PROTEIN, PROBABLE PERMEASE"/>
    <property type="match status" value="1"/>
</dbReference>
<evidence type="ECO:0000259" key="2">
    <source>
        <dbReference type="Pfam" id="PF02698"/>
    </source>
</evidence>
<dbReference type="Gene3D" id="3.40.50.620">
    <property type="entry name" value="HUPs"/>
    <property type="match status" value="1"/>
</dbReference>
<evidence type="ECO:0000256" key="1">
    <source>
        <dbReference type="SAM" id="Phobius"/>
    </source>
</evidence>
<dbReference type="InterPro" id="IPR014729">
    <property type="entry name" value="Rossmann-like_a/b/a_fold"/>
</dbReference>
<feature type="transmembrane region" description="Helical" evidence="1">
    <location>
        <begin position="12"/>
        <end position="33"/>
    </location>
</feature>
<dbReference type="PATRIC" id="fig|857265.3.peg.3049"/>
<accession>A0A0N0GMS5</accession>
<sequence>MLKTSYLLKNAIGRLVLPPGINLLLIACAVLIWRRYPRLARWLTGVNVTLLLVLSLPWVSIALRQTIEPPPLDMHALAQADAIVGLGGGTRFGALETIDGRDVGEVTLQRVRYTATLARRSGLPVAFTGGAAFGEKMAEAELMARSYHDDFGLTARWVENAAFDTGDNAKLTAAKLLPQHRRIILVSSAWHLPRAVPLFERAGFVVTPAPTGYISTPPFSLLQLVPDVSALADSFWTLHEGLGIVWYQWGPGGR</sequence>
<dbReference type="STRING" id="857265.WG78_14825"/>
<dbReference type="CDD" id="cd06259">
    <property type="entry name" value="YdcF-like"/>
    <property type="match status" value="1"/>
</dbReference>
<dbReference type="InterPro" id="IPR003848">
    <property type="entry name" value="DUF218"/>
</dbReference>
<evidence type="ECO:0000313" key="4">
    <source>
        <dbReference type="Proteomes" id="UP000037939"/>
    </source>
</evidence>
<dbReference type="PROSITE" id="PS51257">
    <property type="entry name" value="PROKAR_LIPOPROTEIN"/>
    <property type="match status" value="1"/>
</dbReference>
<dbReference type="AlphaFoldDB" id="A0A0N0GMS5"/>
<keyword evidence="1" id="KW-1133">Transmembrane helix</keyword>
<dbReference type="Proteomes" id="UP000037939">
    <property type="component" value="Unassembled WGS sequence"/>
</dbReference>
<organism evidence="3 4">
    <name type="scientific">Amantichitinum ursilacus</name>
    <dbReference type="NCBI Taxonomy" id="857265"/>
    <lineage>
        <taxon>Bacteria</taxon>
        <taxon>Pseudomonadati</taxon>
        <taxon>Pseudomonadota</taxon>
        <taxon>Betaproteobacteria</taxon>
        <taxon>Neisseriales</taxon>
        <taxon>Chitinibacteraceae</taxon>
        <taxon>Amantichitinum</taxon>
    </lineage>
</organism>
<feature type="transmembrane region" description="Helical" evidence="1">
    <location>
        <begin position="39"/>
        <end position="59"/>
    </location>
</feature>
<dbReference type="EMBL" id="LAQT01000011">
    <property type="protein sequence ID" value="KPC51950.1"/>
    <property type="molecule type" value="Genomic_DNA"/>
</dbReference>
<keyword evidence="1" id="KW-0472">Membrane</keyword>
<dbReference type="GO" id="GO:0043164">
    <property type="term" value="P:Gram-negative-bacterium-type cell wall biogenesis"/>
    <property type="evidence" value="ECO:0007669"/>
    <property type="project" value="TreeGrafter"/>
</dbReference>
<dbReference type="RefSeq" id="WP_053938603.1">
    <property type="nucleotide sequence ID" value="NZ_LAQT01000011.1"/>
</dbReference>
<gene>
    <name evidence="3" type="ORF">WG78_14825</name>
</gene>
<keyword evidence="4" id="KW-1185">Reference proteome</keyword>
<name>A0A0N0GMS5_9NEIS</name>
<dbReference type="InterPro" id="IPR051599">
    <property type="entry name" value="Cell_Envelope_Assoc"/>
</dbReference>
<reference evidence="3 4" key="1">
    <citation type="submission" date="2015-07" db="EMBL/GenBank/DDBJ databases">
        <title>Draft genome sequence of the Amantichitinum ursilacus IGB-41, a new chitin-degrading bacterium.</title>
        <authorList>
            <person name="Kirstahler P."/>
            <person name="Guenther M."/>
            <person name="Grumaz C."/>
            <person name="Rupp S."/>
            <person name="Zibek S."/>
            <person name="Sohn K."/>
        </authorList>
    </citation>
    <scope>NUCLEOTIDE SEQUENCE [LARGE SCALE GENOMIC DNA]</scope>
    <source>
        <strain evidence="3 4">IGB-41</strain>
    </source>
</reference>
<keyword evidence="1" id="KW-0812">Transmembrane</keyword>
<dbReference type="Pfam" id="PF02698">
    <property type="entry name" value="DUF218"/>
    <property type="match status" value="1"/>
</dbReference>
<feature type="domain" description="DUF218" evidence="2">
    <location>
        <begin position="81"/>
        <end position="243"/>
    </location>
</feature>
<comment type="caution">
    <text evidence="3">The sequence shown here is derived from an EMBL/GenBank/DDBJ whole genome shotgun (WGS) entry which is preliminary data.</text>
</comment>